<feature type="transmembrane region" description="Helical" evidence="3">
    <location>
        <begin position="42"/>
        <end position="61"/>
    </location>
</feature>
<accession>A0A223RMX3</accession>
<sequence>MADPIDSESRSRRDRATLLWLGTSGLALAATVVLILGDDVRMLRLGILAALWAALLPSLWATRLRTRQLEQHELLAERQRCYELELEREVEAREEYETAADNEALRRVREETETEVAELRAELHELRRLLNHPNPAGTPSPAAVSAEGSPREVGAEPAGGPADRRSGGGRPTGSAAESSETRRSAPPVPAAPQAAGAPVPAAPSRGESAAPAASPGQRLTAAPARSARCPPPERGGGRSGGGTGSFAIRSGWCSPGGVRW</sequence>
<feature type="domain" description="DUF6779" evidence="4">
    <location>
        <begin position="43"/>
        <end position="131"/>
    </location>
</feature>
<reference evidence="5 6" key="1">
    <citation type="submission" date="2017-08" db="EMBL/GenBank/DDBJ databases">
        <title>The complete genome sequence of moderately halophilic actinomycete Actinopolyspora erythraea YIM 90600, the producer of novel erythromycin, novel actinopolysporins A-C and tubercidin.</title>
        <authorList>
            <person name="Yin M."/>
            <person name="Tang S."/>
        </authorList>
    </citation>
    <scope>NUCLEOTIDE SEQUENCE [LARGE SCALE GENOMIC DNA]</scope>
    <source>
        <strain evidence="5 6">YIM 90600</strain>
    </source>
</reference>
<dbReference type="Proteomes" id="UP000215043">
    <property type="component" value="Chromosome"/>
</dbReference>
<keyword evidence="3" id="KW-0472">Membrane</keyword>
<feature type="transmembrane region" description="Helical" evidence="3">
    <location>
        <begin position="18"/>
        <end position="36"/>
    </location>
</feature>
<evidence type="ECO:0000256" key="2">
    <source>
        <dbReference type="SAM" id="MobiDB-lite"/>
    </source>
</evidence>
<evidence type="ECO:0000259" key="4">
    <source>
        <dbReference type="Pfam" id="PF20570"/>
    </source>
</evidence>
<dbReference type="RefSeq" id="WP_094904536.1">
    <property type="nucleotide sequence ID" value="NZ_CP022752.1"/>
</dbReference>
<evidence type="ECO:0000256" key="3">
    <source>
        <dbReference type="SAM" id="Phobius"/>
    </source>
</evidence>
<feature type="compositionally biased region" description="Low complexity" evidence="2">
    <location>
        <begin position="191"/>
        <end position="203"/>
    </location>
</feature>
<dbReference type="OrthoDB" id="5186888at2"/>
<proteinExistence type="predicted"/>
<evidence type="ECO:0000256" key="1">
    <source>
        <dbReference type="SAM" id="Coils"/>
    </source>
</evidence>
<keyword evidence="1" id="KW-0175">Coiled coil</keyword>
<gene>
    <name evidence="5" type="ORF">CDG81_01585</name>
</gene>
<keyword evidence="3" id="KW-0812">Transmembrane</keyword>
<feature type="coiled-coil region" evidence="1">
    <location>
        <begin position="102"/>
        <end position="129"/>
    </location>
</feature>
<protein>
    <recommendedName>
        <fullName evidence="4">DUF6779 domain-containing protein</fullName>
    </recommendedName>
</protein>
<evidence type="ECO:0000313" key="5">
    <source>
        <dbReference type="EMBL" id="ASU77218.1"/>
    </source>
</evidence>
<dbReference type="Pfam" id="PF20570">
    <property type="entry name" value="DUF6779"/>
    <property type="match status" value="1"/>
</dbReference>
<evidence type="ECO:0000313" key="6">
    <source>
        <dbReference type="Proteomes" id="UP000215043"/>
    </source>
</evidence>
<feature type="region of interest" description="Disordered" evidence="2">
    <location>
        <begin position="130"/>
        <end position="260"/>
    </location>
</feature>
<dbReference type="KEGG" id="aey:CDG81_01585"/>
<organism evidence="5 6">
    <name type="scientific">Actinopolyspora erythraea</name>
    <dbReference type="NCBI Taxonomy" id="414996"/>
    <lineage>
        <taxon>Bacteria</taxon>
        <taxon>Bacillati</taxon>
        <taxon>Actinomycetota</taxon>
        <taxon>Actinomycetes</taxon>
        <taxon>Actinopolysporales</taxon>
        <taxon>Actinopolysporaceae</taxon>
        <taxon>Actinopolyspora</taxon>
    </lineage>
</organism>
<dbReference type="InterPro" id="IPR046706">
    <property type="entry name" value="DUF6779"/>
</dbReference>
<dbReference type="AlphaFoldDB" id="A0A223RMX3"/>
<name>A0A223RMX3_9ACTN</name>
<dbReference type="EMBL" id="CP022752">
    <property type="protein sequence ID" value="ASU77218.1"/>
    <property type="molecule type" value="Genomic_DNA"/>
</dbReference>
<keyword evidence="3" id="KW-1133">Transmembrane helix</keyword>